<evidence type="ECO:0000313" key="2">
    <source>
        <dbReference type="EMBL" id="MCY9759243.1"/>
    </source>
</evidence>
<dbReference type="RefSeq" id="WP_197267124.1">
    <property type="nucleotide sequence ID" value="NZ_JAMDMG010000006.1"/>
</dbReference>
<dbReference type="Proteomes" id="UP001527181">
    <property type="component" value="Unassembled WGS sequence"/>
</dbReference>
<keyword evidence="1" id="KW-0472">Membrane</keyword>
<accession>A0ABT4GRB5</accession>
<name>A0ABT4GRB5_PAEAL</name>
<evidence type="ECO:0000313" key="3">
    <source>
        <dbReference type="Proteomes" id="UP001527181"/>
    </source>
</evidence>
<reference evidence="2 3" key="1">
    <citation type="submission" date="2022-05" db="EMBL/GenBank/DDBJ databases">
        <title>Genome Sequencing of Bee-Associated Microbes.</title>
        <authorList>
            <person name="Dunlap C."/>
        </authorList>
    </citation>
    <scope>NUCLEOTIDE SEQUENCE [LARGE SCALE GENOMIC DNA]</scope>
    <source>
        <strain evidence="2 3">NRRL B-04010</strain>
    </source>
</reference>
<organism evidence="2 3">
    <name type="scientific">Paenibacillus alvei</name>
    <name type="common">Bacillus alvei</name>
    <dbReference type="NCBI Taxonomy" id="44250"/>
    <lineage>
        <taxon>Bacteria</taxon>
        <taxon>Bacillati</taxon>
        <taxon>Bacillota</taxon>
        <taxon>Bacilli</taxon>
        <taxon>Bacillales</taxon>
        <taxon>Paenibacillaceae</taxon>
        <taxon>Paenibacillus</taxon>
    </lineage>
</organism>
<keyword evidence="1" id="KW-0812">Transmembrane</keyword>
<dbReference type="EMBL" id="JAMDNP010000003">
    <property type="protein sequence ID" value="MCY9759243.1"/>
    <property type="molecule type" value="Genomic_DNA"/>
</dbReference>
<gene>
    <name evidence="2" type="ORF">M5X12_01520</name>
</gene>
<comment type="caution">
    <text evidence="2">The sequence shown here is derived from an EMBL/GenBank/DDBJ whole genome shotgun (WGS) entry which is preliminary data.</text>
</comment>
<evidence type="ECO:0000256" key="1">
    <source>
        <dbReference type="SAM" id="Phobius"/>
    </source>
</evidence>
<keyword evidence="1" id="KW-1133">Transmembrane helix</keyword>
<keyword evidence="3" id="KW-1185">Reference proteome</keyword>
<feature type="transmembrane region" description="Helical" evidence="1">
    <location>
        <begin position="54"/>
        <end position="70"/>
    </location>
</feature>
<proteinExistence type="predicted"/>
<sequence>MKYSTIGLVLFLCSAILFTLERIAAKIAASIAVIGQVNGYDTTPTYADITDNKLVLSSLILSIIFFALSFKEKK</sequence>
<protein>
    <submittedName>
        <fullName evidence="2">Uncharacterized protein</fullName>
    </submittedName>
</protein>